<feature type="region of interest" description="Disordered" evidence="4">
    <location>
        <begin position="168"/>
        <end position="188"/>
    </location>
</feature>
<dbReference type="InterPro" id="IPR021622">
    <property type="entry name" value="Afadin/alpha-actinin-bd"/>
</dbReference>
<name>A0AAW1RUD2_9CHLO</name>
<dbReference type="Proteomes" id="UP001438707">
    <property type="component" value="Unassembled WGS sequence"/>
</dbReference>
<dbReference type="EMBL" id="JALJOS010000007">
    <property type="protein sequence ID" value="KAK9836801.1"/>
    <property type="molecule type" value="Genomic_DNA"/>
</dbReference>
<evidence type="ECO:0000256" key="3">
    <source>
        <dbReference type="SAM" id="Coils"/>
    </source>
</evidence>
<evidence type="ECO:0000256" key="4">
    <source>
        <dbReference type="SAM" id="MobiDB-lite"/>
    </source>
</evidence>
<comment type="caution">
    <text evidence="5">The sequence shown here is derived from an EMBL/GenBank/DDBJ whole genome shotgun (WGS) entry which is preliminary data.</text>
</comment>
<accession>A0AAW1RUD2</accession>
<comment type="similarity">
    <text evidence="1">Belongs to the ADIP family.</text>
</comment>
<feature type="region of interest" description="Disordered" evidence="4">
    <location>
        <begin position="390"/>
        <end position="423"/>
    </location>
</feature>
<proteinExistence type="inferred from homology"/>
<evidence type="ECO:0000256" key="2">
    <source>
        <dbReference type="ARBA" id="ARBA00023054"/>
    </source>
</evidence>
<protein>
    <submittedName>
        <fullName evidence="5">Uncharacterized protein</fullName>
    </submittedName>
</protein>
<dbReference type="Pfam" id="PF11559">
    <property type="entry name" value="ADIP"/>
    <property type="match status" value="1"/>
</dbReference>
<evidence type="ECO:0000313" key="6">
    <source>
        <dbReference type="Proteomes" id="UP001438707"/>
    </source>
</evidence>
<dbReference type="PANTHER" id="PTHR47057">
    <property type="entry name" value="AFADIN/ALPHA-ACTININ-BINDING"/>
    <property type="match status" value="1"/>
</dbReference>
<organism evidence="5 6">
    <name type="scientific">Apatococcus lobatus</name>
    <dbReference type="NCBI Taxonomy" id="904363"/>
    <lineage>
        <taxon>Eukaryota</taxon>
        <taxon>Viridiplantae</taxon>
        <taxon>Chlorophyta</taxon>
        <taxon>core chlorophytes</taxon>
        <taxon>Trebouxiophyceae</taxon>
        <taxon>Chlorellales</taxon>
        <taxon>Chlorellaceae</taxon>
        <taxon>Apatococcus</taxon>
    </lineage>
</organism>
<dbReference type="PANTHER" id="PTHR47057:SF1">
    <property type="entry name" value="AFADIN_ALPHA-ACTININ-BINDING PROTEIN"/>
    <property type="match status" value="1"/>
</dbReference>
<keyword evidence="2 3" id="KW-0175">Coiled coil</keyword>
<feature type="coiled-coil region" evidence="3">
    <location>
        <begin position="240"/>
        <end position="274"/>
    </location>
</feature>
<gene>
    <name evidence="5" type="ORF">WJX74_008415</name>
</gene>
<evidence type="ECO:0000313" key="5">
    <source>
        <dbReference type="EMBL" id="KAK9836801.1"/>
    </source>
</evidence>
<dbReference type="AlphaFoldDB" id="A0AAW1RUD2"/>
<feature type="compositionally biased region" description="Polar residues" evidence="4">
    <location>
        <begin position="174"/>
        <end position="183"/>
    </location>
</feature>
<sequence>MRTTAFQLENEAELDAALQDVMDQFEGQEAAGEAAAPPSQPQSLQPEPFASGANLDACIQFLNSALAGQNLPGPLHLRSSEEEHIAGTCNAFHSLLQLRQQEAQVSSACKDQMVRLRSDLSLAEAGKARLQGQLDAKEREICSHLHKARFSKLSYEDATSRLSSERDELHRQNAGLQRQQAQVQHELKRKDREYERLQDRLRDLLTEKKREAKVAPEAATAIHAEVAAGSHSRPTRAHEKAAVQAAIAGYEAKQTELQQEADSLRSALHSLQQEHCNLVNQRAPSAANTAPSAARAGQTRRAANRKPAAMLPDDPDGLMQLPKGHLQGLLGSRLAQLKRRTSLLAADGLSAEEVTSPQEQKLLRDLEGCHTLIQEQELLVTMAMDALSREQTAGPAMSSKADNAEQLSKIASPRRQQQAAAAQADQADLKIRELEAQLWVAEQKAAAAEASLETWRIAENGQQEEQRAHLLIEADKLQTARADFRAQQDTYRDLLKRMAPGFGAGHFLEVTIRKAAQQANSKSGSHIGKGKL</sequence>
<feature type="region of interest" description="Disordered" evidence="4">
    <location>
        <begin position="27"/>
        <end position="49"/>
    </location>
</feature>
<evidence type="ECO:0000256" key="1">
    <source>
        <dbReference type="ARBA" id="ARBA00009291"/>
    </source>
</evidence>
<feature type="compositionally biased region" description="Low complexity" evidence="4">
    <location>
        <begin position="282"/>
        <end position="296"/>
    </location>
</feature>
<feature type="region of interest" description="Disordered" evidence="4">
    <location>
        <begin position="282"/>
        <end position="317"/>
    </location>
</feature>
<keyword evidence="6" id="KW-1185">Reference proteome</keyword>
<reference evidence="5 6" key="1">
    <citation type="journal article" date="2024" name="Nat. Commun.">
        <title>Phylogenomics reveals the evolutionary origins of lichenization in chlorophyte algae.</title>
        <authorList>
            <person name="Puginier C."/>
            <person name="Libourel C."/>
            <person name="Otte J."/>
            <person name="Skaloud P."/>
            <person name="Haon M."/>
            <person name="Grisel S."/>
            <person name="Petersen M."/>
            <person name="Berrin J.G."/>
            <person name="Delaux P.M."/>
            <person name="Dal Grande F."/>
            <person name="Keller J."/>
        </authorList>
    </citation>
    <scope>NUCLEOTIDE SEQUENCE [LARGE SCALE GENOMIC DNA]</scope>
    <source>
        <strain evidence="5 6">SAG 2145</strain>
    </source>
</reference>